<evidence type="ECO:0000313" key="2">
    <source>
        <dbReference type="Proteomes" id="UP000481030"/>
    </source>
</evidence>
<comment type="caution">
    <text evidence="1">The sequence shown here is derived from an EMBL/GenBank/DDBJ whole genome shotgun (WGS) entry which is preliminary data.</text>
</comment>
<sequence length="363" mass="41678">MLTFGLMTLQITNEKTYFYEIAKRAHQLGIACYRFVPSDINPITENVKGDRFNPHTNDWESSEFPIPNILYDRCFYRDDTFSKQCQAIVKWLKTKKDIVFLGYGLPNKMDLYEALSQSSLTPYLLKSQLVNSGGSVIRQLMPHKPLMMKPVNGSQGRGIYYLEKKDQEIVVQTDKANKTVTRRFPYDEKAVAWIDYLIKDRKYLIQEYKELTNSNYQPIDIRVLMQKDPTGKWKVISRGIRTGKEKGIVSNISAGGTISAFNDWLASQPLSKSTYLYNEINDILINLPIVLEQNFPALFELGVDIGVSKDFSIWILDVNSKPGRKVALTVDPSLEDQLYTSPLLYGKKLYFERSQLDEKTISG</sequence>
<proteinExistence type="predicted"/>
<protein>
    <submittedName>
        <fullName evidence="1">YheC/YheD family protein</fullName>
    </submittedName>
</protein>
<dbReference type="EMBL" id="WBOS01000002">
    <property type="protein sequence ID" value="KAB2337112.1"/>
    <property type="molecule type" value="Genomic_DNA"/>
</dbReference>
<dbReference type="Proteomes" id="UP000481030">
    <property type="component" value="Unassembled WGS sequence"/>
</dbReference>
<name>A0A6L3V6P3_9BACI</name>
<dbReference type="InterPro" id="IPR026838">
    <property type="entry name" value="YheC/D"/>
</dbReference>
<dbReference type="OrthoDB" id="7869153at2"/>
<evidence type="ECO:0000313" key="1">
    <source>
        <dbReference type="EMBL" id="KAB2337112.1"/>
    </source>
</evidence>
<dbReference type="RefSeq" id="WP_151533797.1">
    <property type="nucleotide sequence ID" value="NZ_WBOS01000002.1"/>
</dbReference>
<organism evidence="1 2">
    <name type="scientific">Cytobacillus depressus</name>
    <dbReference type="NCBI Taxonomy" id="1602942"/>
    <lineage>
        <taxon>Bacteria</taxon>
        <taxon>Bacillati</taxon>
        <taxon>Bacillota</taxon>
        <taxon>Bacilli</taxon>
        <taxon>Bacillales</taxon>
        <taxon>Bacillaceae</taxon>
        <taxon>Cytobacillus</taxon>
    </lineage>
</organism>
<dbReference type="AlphaFoldDB" id="A0A6L3V6P3"/>
<keyword evidence="2" id="KW-1185">Reference proteome</keyword>
<gene>
    <name evidence="1" type="ORF">F7731_05665</name>
</gene>
<accession>A0A6L3V6P3</accession>
<dbReference type="Pfam" id="PF14398">
    <property type="entry name" value="ATPgrasp_YheCD"/>
    <property type="match status" value="1"/>
</dbReference>
<dbReference type="SUPFAM" id="SSF56059">
    <property type="entry name" value="Glutathione synthetase ATP-binding domain-like"/>
    <property type="match status" value="1"/>
</dbReference>
<reference evidence="1 2" key="1">
    <citation type="journal article" date="2016" name="Antonie Van Leeuwenhoek">
        <title>Bacillus depressus sp. nov., isolated from soil of a sunflower field.</title>
        <authorList>
            <person name="Wei X."/>
            <person name="Xin D."/>
            <person name="Xin Y."/>
            <person name="Zhang H."/>
            <person name="Wang T."/>
            <person name="Zhang J."/>
        </authorList>
    </citation>
    <scope>NUCLEOTIDE SEQUENCE [LARGE SCALE GENOMIC DNA]</scope>
    <source>
        <strain evidence="1 2">BZ1</strain>
    </source>
</reference>